<dbReference type="GO" id="GO:0004020">
    <property type="term" value="F:adenylylsulfate kinase activity"/>
    <property type="evidence" value="ECO:0007669"/>
    <property type="project" value="UniProtKB-EC"/>
</dbReference>
<accession>A0ABR7T1V5</accession>
<keyword evidence="6" id="KW-0597">Phosphoprotein</keyword>
<dbReference type="PANTHER" id="PTHR42700">
    <property type="entry name" value="SULFATE ADENYLYLTRANSFERASE"/>
    <property type="match status" value="1"/>
</dbReference>
<dbReference type="HAMAP" id="MF_00065">
    <property type="entry name" value="Adenylyl_sulf_kinase"/>
    <property type="match status" value="1"/>
</dbReference>
<dbReference type="SUPFAM" id="SSF52540">
    <property type="entry name" value="P-loop containing nucleoside triphosphate hydrolases"/>
    <property type="match status" value="1"/>
</dbReference>
<dbReference type="EC" id="2.7.1.25" evidence="2 6"/>
<comment type="catalytic activity">
    <reaction evidence="1 6 7">
        <text>adenosine 5'-phosphosulfate + ATP = 3'-phosphoadenylyl sulfate + ADP + H(+)</text>
        <dbReference type="Rhea" id="RHEA:24152"/>
        <dbReference type="ChEBI" id="CHEBI:15378"/>
        <dbReference type="ChEBI" id="CHEBI:30616"/>
        <dbReference type="ChEBI" id="CHEBI:58243"/>
        <dbReference type="ChEBI" id="CHEBI:58339"/>
        <dbReference type="ChEBI" id="CHEBI:456216"/>
        <dbReference type="EC" id="2.7.1.25"/>
    </reaction>
</comment>
<dbReference type="RefSeq" id="WP_188038776.1">
    <property type="nucleotide sequence ID" value="NZ_JACVHF010000002.1"/>
</dbReference>
<evidence type="ECO:0000256" key="7">
    <source>
        <dbReference type="RuleBase" id="RU004347"/>
    </source>
</evidence>
<evidence type="ECO:0000256" key="6">
    <source>
        <dbReference type="HAMAP-Rule" id="MF_00065"/>
    </source>
</evidence>
<comment type="caution">
    <text evidence="6">Lacks conserved residue(s) required for the propagation of feature annotation.</text>
</comment>
<evidence type="ECO:0000256" key="4">
    <source>
        <dbReference type="ARBA" id="ARBA00022741"/>
    </source>
</evidence>
<protein>
    <recommendedName>
        <fullName evidence="2 6">Adenylyl-sulfate kinase</fullName>
        <ecNumber evidence="2 6">2.7.1.25</ecNumber>
    </recommendedName>
    <alternativeName>
        <fullName evidence="6">APS kinase</fullName>
    </alternativeName>
    <alternativeName>
        <fullName evidence="6">ATP adenosine-5'-phosphosulfate 3'-phosphotransferase</fullName>
    </alternativeName>
    <alternativeName>
        <fullName evidence="6">Adenosine-5'-phosphosulfate kinase</fullName>
    </alternativeName>
</protein>
<comment type="function">
    <text evidence="6 7">Catalyzes the synthesis of activated sulfate.</text>
</comment>
<dbReference type="InterPro" id="IPR050512">
    <property type="entry name" value="Sulf_AdTrans/APS_kinase"/>
</dbReference>
<keyword evidence="6 7" id="KW-0418">Kinase</keyword>
<dbReference type="NCBIfam" id="TIGR00455">
    <property type="entry name" value="apsK"/>
    <property type="match status" value="1"/>
</dbReference>
<proteinExistence type="inferred from homology"/>
<reference evidence="9 10" key="1">
    <citation type="submission" date="2020-07" db="EMBL/GenBank/DDBJ databases">
        <title>Draft whole-genome sequence of Heliobacterium chlorum DSM 3682, type strain.</title>
        <authorList>
            <person name="Kyndt J.A."/>
            <person name="Meyer T.E."/>
            <person name="Imhoff J.F."/>
        </authorList>
    </citation>
    <scope>NUCLEOTIDE SEQUENCE [LARGE SCALE GENOMIC DNA]</scope>
    <source>
        <strain evidence="9 10">DSM 3682</strain>
    </source>
</reference>
<dbReference type="InterPro" id="IPR003593">
    <property type="entry name" value="AAA+_ATPase"/>
</dbReference>
<evidence type="ECO:0000313" key="9">
    <source>
        <dbReference type="EMBL" id="MBC9783626.1"/>
    </source>
</evidence>
<dbReference type="Proteomes" id="UP000617402">
    <property type="component" value="Unassembled WGS sequence"/>
</dbReference>
<evidence type="ECO:0000256" key="3">
    <source>
        <dbReference type="ARBA" id="ARBA00022679"/>
    </source>
</evidence>
<name>A0ABR7T1V5_HELCL</name>
<feature type="binding site" evidence="6">
    <location>
        <begin position="23"/>
        <end position="30"/>
    </location>
    <ligand>
        <name>ATP</name>
        <dbReference type="ChEBI" id="CHEBI:30616"/>
    </ligand>
</feature>
<evidence type="ECO:0000259" key="8">
    <source>
        <dbReference type="SMART" id="SM00382"/>
    </source>
</evidence>
<keyword evidence="4 6" id="KW-0547">Nucleotide-binding</keyword>
<gene>
    <name evidence="6 9" type="primary">cysC</name>
    <name evidence="9" type="ORF">H1S01_03740</name>
</gene>
<comment type="similarity">
    <text evidence="6 7">Belongs to the APS kinase family.</text>
</comment>
<dbReference type="InterPro" id="IPR002891">
    <property type="entry name" value="APS"/>
</dbReference>
<keyword evidence="3 6" id="KW-0808">Transferase</keyword>
<dbReference type="CDD" id="cd02027">
    <property type="entry name" value="APSK"/>
    <property type="match status" value="1"/>
</dbReference>
<evidence type="ECO:0000256" key="5">
    <source>
        <dbReference type="ARBA" id="ARBA00022840"/>
    </source>
</evidence>
<organism evidence="9 10">
    <name type="scientific">Heliobacterium chlorum</name>
    <dbReference type="NCBI Taxonomy" id="2698"/>
    <lineage>
        <taxon>Bacteria</taxon>
        <taxon>Bacillati</taxon>
        <taxon>Bacillota</taxon>
        <taxon>Clostridia</taxon>
        <taxon>Eubacteriales</taxon>
        <taxon>Heliobacteriaceae</taxon>
        <taxon>Heliobacterium</taxon>
    </lineage>
</organism>
<dbReference type="InterPro" id="IPR059117">
    <property type="entry name" value="APS_kinase_dom"/>
</dbReference>
<feature type="domain" description="AAA+ ATPase" evidence="8">
    <location>
        <begin position="15"/>
        <end position="188"/>
    </location>
</feature>
<dbReference type="Pfam" id="PF01583">
    <property type="entry name" value="APS_kinase"/>
    <property type="match status" value="1"/>
</dbReference>
<dbReference type="SMART" id="SM00382">
    <property type="entry name" value="AAA"/>
    <property type="match status" value="1"/>
</dbReference>
<keyword evidence="5 6" id="KW-0067">ATP-binding</keyword>
<evidence type="ECO:0000256" key="1">
    <source>
        <dbReference type="ARBA" id="ARBA00001823"/>
    </source>
</evidence>
<dbReference type="InterPro" id="IPR027417">
    <property type="entry name" value="P-loop_NTPase"/>
</dbReference>
<comment type="caution">
    <text evidence="9">The sequence shown here is derived from an EMBL/GenBank/DDBJ whole genome shotgun (WGS) entry which is preliminary data.</text>
</comment>
<evidence type="ECO:0000313" key="10">
    <source>
        <dbReference type="Proteomes" id="UP000617402"/>
    </source>
</evidence>
<sequence>MGVPVCNHSVPKKQQGFTLWLTGLSGSGKTTLAKVITQELQARGRKVELLDGEDIREYLSPESGFTRQERYVQIKRLAYLTKMLSRNGIAVVVAVLVPYREMREIIRAQHEGNFVEVYLKAPLETCIARDVRGLYQKALTGGIRWFTGIIDPFETPVDPELVVETHRDTPENCTRRIIRKLEELGYLEVVSR</sequence>
<dbReference type="EMBL" id="JACVHF010000002">
    <property type="protein sequence ID" value="MBC9783626.1"/>
    <property type="molecule type" value="Genomic_DNA"/>
</dbReference>
<comment type="pathway">
    <text evidence="6 7">Sulfur metabolism; hydrogen sulfide biosynthesis; sulfite from sulfate: step 2/3.</text>
</comment>
<dbReference type="PANTHER" id="PTHR42700:SF1">
    <property type="entry name" value="SULFATE ADENYLYLTRANSFERASE"/>
    <property type="match status" value="1"/>
</dbReference>
<dbReference type="Gene3D" id="3.40.50.300">
    <property type="entry name" value="P-loop containing nucleotide triphosphate hydrolases"/>
    <property type="match status" value="1"/>
</dbReference>
<keyword evidence="10" id="KW-1185">Reference proteome</keyword>
<evidence type="ECO:0000256" key="2">
    <source>
        <dbReference type="ARBA" id="ARBA00012121"/>
    </source>
</evidence>